<dbReference type="NCBIfam" id="TIGR01139">
    <property type="entry name" value="cysK"/>
    <property type="match status" value="1"/>
</dbReference>
<comment type="catalytic activity">
    <reaction evidence="10 13">
        <text>O-acetyl-L-serine + hydrogen sulfide = L-cysteine + acetate</text>
        <dbReference type="Rhea" id="RHEA:14829"/>
        <dbReference type="ChEBI" id="CHEBI:29919"/>
        <dbReference type="ChEBI" id="CHEBI:30089"/>
        <dbReference type="ChEBI" id="CHEBI:35235"/>
        <dbReference type="ChEBI" id="CHEBI:58340"/>
        <dbReference type="EC" id="2.5.1.47"/>
    </reaction>
</comment>
<reference evidence="15" key="1">
    <citation type="submission" date="2020-10" db="EMBL/GenBank/DDBJ databases">
        <authorList>
            <person name="Gilroy R."/>
        </authorList>
    </citation>
    <scope>NUCLEOTIDE SEQUENCE</scope>
    <source>
        <strain evidence="15">9366</strain>
    </source>
</reference>
<keyword evidence="8 11" id="KW-0663">Pyridoxal phosphate</keyword>
<dbReference type="InterPro" id="IPR036052">
    <property type="entry name" value="TrpB-like_PALP_sf"/>
</dbReference>
<gene>
    <name evidence="15" type="primary">cysK</name>
    <name evidence="15" type="ORF">IAB07_02705</name>
</gene>
<evidence type="ECO:0000256" key="10">
    <source>
        <dbReference type="ARBA" id="ARBA00047931"/>
    </source>
</evidence>
<organism evidence="15 16">
    <name type="scientific">Candidatus Caccalectryoclostridium excrementigallinarum</name>
    <dbReference type="NCBI Taxonomy" id="2840710"/>
    <lineage>
        <taxon>Bacteria</taxon>
        <taxon>Bacillati</taxon>
        <taxon>Bacillota</taxon>
        <taxon>Clostridia</taxon>
        <taxon>Christensenellales</taxon>
        <taxon>Christensenellaceae</taxon>
        <taxon>Christensenellaceae incertae sedis</taxon>
        <taxon>Candidatus Caccalectryoclostridium</taxon>
    </lineage>
</organism>
<keyword evidence="6 13" id="KW-0028">Amino-acid biosynthesis</keyword>
<evidence type="ECO:0000256" key="7">
    <source>
        <dbReference type="ARBA" id="ARBA00022679"/>
    </source>
</evidence>
<keyword evidence="7 13" id="KW-0808">Transferase</keyword>
<evidence type="ECO:0000256" key="3">
    <source>
        <dbReference type="ARBA" id="ARBA00007103"/>
    </source>
</evidence>
<evidence type="ECO:0000256" key="4">
    <source>
        <dbReference type="ARBA" id="ARBA00012681"/>
    </source>
</evidence>
<dbReference type="InterPro" id="IPR005859">
    <property type="entry name" value="CysK"/>
</dbReference>
<proteinExistence type="inferred from homology"/>
<feature type="binding site" evidence="11">
    <location>
        <position position="76"/>
    </location>
    <ligand>
        <name>pyridoxal 5'-phosphate</name>
        <dbReference type="ChEBI" id="CHEBI:597326"/>
    </ligand>
</feature>
<dbReference type="CDD" id="cd01561">
    <property type="entry name" value="CBS_like"/>
    <property type="match status" value="1"/>
</dbReference>
<dbReference type="GO" id="GO:0004124">
    <property type="term" value="F:cysteine synthase activity"/>
    <property type="evidence" value="ECO:0007669"/>
    <property type="project" value="UniProtKB-UniRule"/>
</dbReference>
<comment type="caution">
    <text evidence="15">The sequence shown here is derived from an EMBL/GenBank/DDBJ whole genome shotgun (WGS) entry which is preliminary data.</text>
</comment>
<feature type="binding site" evidence="11">
    <location>
        <begin position="179"/>
        <end position="183"/>
    </location>
    <ligand>
        <name>pyridoxal 5'-phosphate</name>
        <dbReference type="ChEBI" id="CHEBI:597326"/>
    </ligand>
</feature>
<dbReference type="GO" id="GO:0006535">
    <property type="term" value="P:cysteine biosynthetic process from serine"/>
    <property type="evidence" value="ECO:0007669"/>
    <property type="project" value="UniProtKB-UniRule"/>
</dbReference>
<evidence type="ECO:0000256" key="13">
    <source>
        <dbReference type="RuleBase" id="RU003985"/>
    </source>
</evidence>
<dbReference type="NCBIfam" id="TIGR01136">
    <property type="entry name" value="cysKM"/>
    <property type="match status" value="1"/>
</dbReference>
<keyword evidence="9 13" id="KW-0198">Cysteine biosynthesis</keyword>
<evidence type="ECO:0000256" key="9">
    <source>
        <dbReference type="ARBA" id="ARBA00023192"/>
    </source>
</evidence>
<evidence type="ECO:0000256" key="1">
    <source>
        <dbReference type="ARBA" id="ARBA00001933"/>
    </source>
</evidence>
<dbReference type="FunFam" id="3.40.50.1100:FF:000118">
    <property type="entry name" value="Related to CYS4-cystathionine beta-synthase"/>
    <property type="match status" value="1"/>
</dbReference>
<accession>A0A9D1SK70</accession>
<dbReference type="InterPro" id="IPR050214">
    <property type="entry name" value="Cys_Synth/Cystath_Beta-Synth"/>
</dbReference>
<evidence type="ECO:0000256" key="6">
    <source>
        <dbReference type="ARBA" id="ARBA00022605"/>
    </source>
</evidence>
<name>A0A9D1SK70_9FIRM</name>
<evidence type="ECO:0000259" key="14">
    <source>
        <dbReference type="Pfam" id="PF00291"/>
    </source>
</evidence>
<feature type="domain" description="Tryptophan synthase beta chain-like PALP" evidence="14">
    <location>
        <begin position="7"/>
        <end position="294"/>
    </location>
</feature>
<dbReference type="InterPro" id="IPR005856">
    <property type="entry name" value="Cys_synth"/>
</dbReference>
<feature type="modified residue" description="N6-(pyridoxal phosphate)lysine" evidence="12">
    <location>
        <position position="46"/>
    </location>
</feature>
<sequence length="306" mass="31928">MKIAEDISQVIGGTPLIRLSRLSAALNLPCDLLGKAEGMNPAGSIKDRTALSMLDDAEKRGLLKKGGVVIEPTSGNTGIGLAALCAVRGYKLILTMPETMSEERRKLLKALGAQLVLTPGEQGMSGAKEKARLLHEEIKGSIIAGQFENPANPAAHKSTADEIWRDTEGKVDVVVSSVGTGGTITGLSRYLRERKKDIEVIAVEPAGSPVLSGGKAGAHKLQGIGAGFVPEVLDTSCYDEVIAVSDEDAFMATDLLAKKEGLLAGISSGAALFAAAEYAKRCGAGKNIVVILPDTGERYLSSGVFK</sequence>
<dbReference type="FunFam" id="3.40.50.1100:FF:000003">
    <property type="entry name" value="Cystathionine beta-synthase"/>
    <property type="match status" value="1"/>
</dbReference>
<evidence type="ECO:0000256" key="8">
    <source>
        <dbReference type="ARBA" id="ARBA00022898"/>
    </source>
</evidence>
<evidence type="ECO:0000256" key="5">
    <source>
        <dbReference type="ARBA" id="ARBA00019371"/>
    </source>
</evidence>
<comment type="pathway">
    <text evidence="2">Amino-acid biosynthesis; L-cysteine biosynthesis; L-cysteine from L-serine: step 2/2.</text>
</comment>
<evidence type="ECO:0000313" key="16">
    <source>
        <dbReference type="Proteomes" id="UP000824145"/>
    </source>
</evidence>
<dbReference type="EMBL" id="DVNJ01000015">
    <property type="protein sequence ID" value="HIU62663.1"/>
    <property type="molecule type" value="Genomic_DNA"/>
</dbReference>
<evidence type="ECO:0000313" key="15">
    <source>
        <dbReference type="EMBL" id="HIU62663.1"/>
    </source>
</evidence>
<dbReference type="EC" id="2.5.1.47" evidence="4 13"/>
<feature type="binding site" evidence="11">
    <location>
        <position position="267"/>
    </location>
    <ligand>
        <name>pyridoxal 5'-phosphate</name>
        <dbReference type="ChEBI" id="CHEBI:597326"/>
    </ligand>
</feature>
<dbReference type="PROSITE" id="PS00901">
    <property type="entry name" value="CYS_SYNTHASE"/>
    <property type="match status" value="1"/>
</dbReference>
<evidence type="ECO:0000256" key="2">
    <source>
        <dbReference type="ARBA" id="ARBA00004962"/>
    </source>
</evidence>
<comment type="similarity">
    <text evidence="3 13">Belongs to the cysteine synthase/cystathionine beta-synthase family.</text>
</comment>
<evidence type="ECO:0000256" key="11">
    <source>
        <dbReference type="PIRSR" id="PIRSR605856-50"/>
    </source>
</evidence>
<protein>
    <recommendedName>
        <fullName evidence="5 13">Cysteine synthase</fullName>
        <ecNumber evidence="4 13">2.5.1.47</ecNumber>
    </recommendedName>
</protein>
<comment type="cofactor">
    <cofactor evidence="1 11 13">
        <name>pyridoxal 5'-phosphate</name>
        <dbReference type="ChEBI" id="CHEBI:597326"/>
    </cofactor>
</comment>
<dbReference type="PANTHER" id="PTHR10314">
    <property type="entry name" value="CYSTATHIONINE BETA-SYNTHASE"/>
    <property type="match status" value="1"/>
</dbReference>
<dbReference type="Pfam" id="PF00291">
    <property type="entry name" value="PALP"/>
    <property type="match status" value="1"/>
</dbReference>
<dbReference type="Proteomes" id="UP000824145">
    <property type="component" value="Unassembled WGS sequence"/>
</dbReference>
<dbReference type="SUPFAM" id="SSF53686">
    <property type="entry name" value="Tryptophan synthase beta subunit-like PLP-dependent enzymes"/>
    <property type="match status" value="1"/>
</dbReference>
<dbReference type="InterPro" id="IPR001926">
    <property type="entry name" value="TrpB-like_PALP"/>
</dbReference>
<dbReference type="AlphaFoldDB" id="A0A9D1SK70"/>
<dbReference type="Gene3D" id="3.40.50.1100">
    <property type="match status" value="2"/>
</dbReference>
<evidence type="ECO:0000256" key="12">
    <source>
        <dbReference type="PIRSR" id="PIRSR605856-51"/>
    </source>
</evidence>
<reference evidence="15" key="2">
    <citation type="journal article" date="2021" name="PeerJ">
        <title>Extensive microbial diversity within the chicken gut microbiome revealed by metagenomics and culture.</title>
        <authorList>
            <person name="Gilroy R."/>
            <person name="Ravi A."/>
            <person name="Getino M."/>
            <person name="Pursley I."/>
            <person name="Horton D.L."/>
            <person name="Alikhan N.F."/>
            <person name="Baker D."/>
            <person name="Gharbi K."/>
            <person name="Hall N."/>
            <person name="Watson M."/>
            <person name="Adriaenssens E.M."/>
            <person name="Foster-Nyarko E."/>
            <person name="Jarju S."/>
            <person name="Secka A."/>
            <person name="Antonio M."/>
            <person name="Oren A."/>
            <person name="Chaudhuri R.R."/>
            <person name="La Ragione R."/>
            <person name="Hildebrand F."/>
            <person name="Pallen M.J."/>
        </authorList>
    </citation>
    <scope>NUCLEOTIDE SEQUENCE</scope>
    <source>
        <strain evidence="15">9366</strain>
    </source>
</reference>
<dbReference type="InterPro" id="IPR001216">
    <property type="entry name" value="P-phosphate_BS"/>
</dbReference>